<reference evidence="9 10" key="1">
    <citation type="submission" date="2021-05" db="EMBL/GenBank/DDBJ databases">
        <title>Pangenome of Leuconostoc gelidum warrants species status for Leuconostoc gelidum subsp. gasicomitatum.</title>
        <authorList>
            <person name="Johansson P."/>
            <person name="Sade E."/>
            <person name="Hultman J."/>
            <person name="Auvinen P."/>
            <person name="Bjorkroth J."/>
        </authorList>
    </citation>
    <scope>NUCLEOTIDE SEQUENCE</scope>
    <source>
        <strain evidence="8 10">AMKR21</strain>
        <strain evidence="9">C220d</strain>
    </source>
</reference>
<dbReference type="Proteomes" id="UP000727071">
    <property type="component" value="Unassembled WGS sequence"/>
</dbReference>
<sequence length="397" mass="43454">MMVQKNKVVISLLMLSQACYLSAMSVDMTITALVGSELSRNKVYATIPMALIAILSVIVAPNIPKIATRIGLKNIFISGGFIAALGGLISWYAITKHSFILLCIGTSCVGAYQAIANYYRYVAADISHGKEVRNISLVLSAGVVAAIIGPILATWTSQILFPIYSGAYILVGILGVCAMIINSCLPRKEVDNTIIYPTNTQNTQKQKYVSFLSLLKRPTFRSSILICLCSCFSMALIMSGAPIFMKSMLHSSASQRMMGMQLHMIGMYLPVVLLPFLSKYISLKIQILCALTIGIAATWISIFNVNHVTVMLTLLFIGIFWSLSYASGSALLTKSYTADERQSARGKGELFPVLGLALGSLTAGPFSEYINWSAQMFFVLMFIFLTMIMVIIDWKKI</sequence>
<dbReference type="SUPFAM" id="SSF103473">
    <property type="entry name" value="MFS general substrate transporter"/>
    <property type="match status" value="1"/>
</dbReference>
<feature type="transmembrane region" description="Helical" evidence="6">
    <location>
        <begin position="224"/>
        <end position="245"/>
    </location>
</feature>
<dbReference type="Proteomes" id="UP000705994">
    <property type="component" value="Unassembled WGS sequence"/>
</dbReference>
<protein>
    <submittedName>
        <fullName evidence="9">MFS transporter</fullName>
    </submittedName>
</protein>
<dbReference type="GO" id="GO:0022857">
    <property type="term" value="F:transmembrane transporter activity"/>
    <property type="evidence" value="ECO:0007669"/>
    <property type="project" value="InterPro"/>
</dbReference>
<feature type="domain" description="Major facilitator superfamily (MFS) profile" evidence="7">
    <location>
        <begin position="219"/>
        <end position="397"/>
    </location>
</feature>
<feature type="transmembrane region" description="Helical" evidence="6">
    <location>
        <begin position="75"/>
        <end position="93"/>
    </location>
</feature>
<evidence type="ECO:0000256" key="2">
    <source>
        <dbReference type="ARBA" id="ARBA00022448"/>
    </source>
</evidence>
<evidence type="ECO:0000313" key="8">
    <source>
        <dbReference type="EMBL" id="MBZ5999181.1"/>
    </source>
</evidence>
<feature type="transmembrane region" description="Helical" evidence="6">
    <location>
        <begin position="159"/>
        <end position="181"/>
    </location>
</feature>
<dbReference type="Gene3D" id="1.20.1250.20">
    <property type="entry name" value="MFS general substrate transporter like domains"/>
    <property type="match status" value="1"/>
</dbReference>
<evidence type="ECO:0000259" key="7">
    <source>
        <dbReference type="PROSITE" id="PS50850"/>
    </source>
</evidence>
<keyword evidence="5 6" id="KW-0472">Membrane</keyword>
<feature type="transmembrane region" description="Helical" evidence="6">
    <location>
        <begin position="285"/>
        <end position="302"/>
    </location>
</feature>
<keyword evidence="3 6" id="KW-0812">Transmembrane</keyword>
<feature type="transmembrane region" description="Helical" evidence="6">
    <location>
        <begin position="372"/>
        <end position="392"/>
    </location>
</feature>
<evidence type="ECO:0000313" key="10">
    <source>
        <dbReference type="Proteomes" id="UP000705994"/>
    </source>
</evidence>
<evidence type="ECO:0000256" key="4">
    <source>
        <dbReference type="ARBA" id="ARBA00022989"/>
    </source>
</evidence>
<dbReference type="EMBL" id="JAHBFX010000001">
    <property type="protein sequence ID" value="MBZ5999181.1"/>
    <property type="molecule type" value="Genomic_DNA"/>
</dbReference>
<dbReference type="PROSITE" id="PS50850">
    <property type="entry name" value="MFS"/>
    <property type="match status" value="1"/>
</dbReference>
<dbReference type="PROSITE" id="PS51257">
    <property type="entry name" value="PROKAR_LIPOPROTEIN"/>
    <property type="match status" value="1"/>
</dbReference>
<keyword evidence="2" id="KW-0813">Transport</keyword>
<evidence type="ECO:0000256" key="5">
    <source>
        <dbReference type="ARBA" id="ARBA00023136"/>
    </source>
</evidence>
<proteinExistence type="predicted"/>
<dbReference type="RefSeq" id="WP_224145606.1">
    <property type="nucleotide sequence ID" value="NZ_JAHBFO010000026.1"/>
</dbReference>
<dbReference type="Pfam" id="PF07690">
    <property type="entry name" value="MFS_1"/>
    <property type="match status" value="1"/>
</dbReference>
<name>A0AB35G1W3_LEUGE</name>
<feature type="transmembrane region" description="Helical" evidence="6">
    <location>
        <begin position="43"/>
        <end position="63"/>
    </location>
</feature>
<evidence type="ECO:0000313" key="9">
    <source>
        <dbReference type="EMBL" id="MBZ6016525.1"/>
    </source>
</evidence>
<feature type="transmembrane region" description="Helical" evidence="6">
    <location>
        <begin position="349"/>
        <end position="366"/>
    </location>
</feature>
<feature type="transmembrane region" description="Helical" evidence="6">
    <location>
        <begin position="99"/>
        <end position="122"/>
    </location>
</feature>
<evidence type="ECO:0000313" key="11">
    <source>
        <dbReference type="Proteomes" id="UP000727071"/>
    </source>
</evidence>
<dbReference type="PANTHER" id="PTHR23534">
    <property type="entry name" value="MFS PERMEASE"/>
    <property type="match status" value="1"/>
</dbReference>
<evidence type="ECO:0000256" key="3">
    <source>
        <dbReference type="ARBA" id="ARBA00022692"/>
    </source>
</evidence>
<keyword evidence="10" id="KW-1185">Reference proteome</keyword>
<comment type="subcellular location">
    <subcellularLocation>
        <location evidence="1">Cell membrane</location>
        <topology evidence="1">Multi-pass membrane protein</topology>
    </subcellularLocation>
</comment>
<dbReference type="PANTHER" id="PTHR23534:SF1">
    <property type="entry name" value="MAJOR FACILITATOR SUPERFAMILY PROTEIN"/>
    <property type="match status" value="1"/>
</dbReference>
<dbReference type="AlphaFoldDB" id="A0AB35G1W3"/>
<dbReference type="InterPro" id="IPR020846">
    <property type="entry name" value="MFS_dom"/>
</dbReference>
<dbReference type="EMBL" id="JAHBFV010000024">
    <property type="protein sequence ID" value="MBZ6016525.1"/>
    <property type="molecule type" value="Genomic_DNA"/>
</dbReference>
<dbReference type="GO" id="GO:0005886">
    <property type="term" value="C:plasma membrane"/>
    <property type="evidence" value="ECO:0007669"/>
    <property type="project" value="UniProtKB-SubCell"/>
</dbReference>
<evidence type="ECO:0000256" key="6">
    <source>
        <dbReference type="SAM" id="Phobius"/>
    </source>
</evidence>
<feature type="transmembrane region" description="Helical" evidence="6">
    <location>
        <begin position="134"/>
        <end position="153"/>
    </location>
</feature>
<accession>A0AB35G1W3</accession>
<dbReference type="InterPro" id="IPR011701">
    <property type="entry name" value="MFS"/>
</dbReference>
<feature type="transmembrane region" description="Helical" evidence="6">
    <location>
        <begin position="308"/>
        <end position="328"/>
    </location>
</feature>
<gene>
    <name evidence="9" type="ORF">KII88_08325</name>
    <name evidence="8" type="ORF">KIJ07_01885</name>
</gene>
<keyword evidence="4 6" id="KW-1133">Transmembrane helix</keyword>
<comment type="caution">
    <text evidence="9">The sequence shown here is derived from an EMBL/GenBank/DDBJ whole genome shotgun (WGS) entry which is preliminary data.</text>
</comment>
<evidence type="ECO:0000256" key="1">
    <source>
        <dbReference type="ARBA" id="ARBA00004651"/>
    </source>
</evidence>
<feature type="transmembrane region" description="Helical" evidence="6">
    <location>
        <begin position="257"/>
        <end position="278"/>
    </location>
</feature>
<dbReference type="InterPro" id="IPR036259">
    <property type="entry name" value="MFS_trans_sf"/>
</dbReference>
<organism evidence="9 11">
    <name type="scientific">Leuconostoc gelidum subsp. gelidum</name>
    <dbReference type="NCBI Taxonomy" id="1607839"/>
    <lineage>
        <taxon>Bacteria</taxon>
        <taxon>Bacillati</taxon>
        <taxon>Bacillota</taxon>
        <taxon>Bacilli</taxon>
        <taxon>Lactobacillales</taxon>
        <taxon>Lactobacillaceae</taxon>
        <taxon>Leuconostoc</taxon>
        <taxon>Leuconostoc gelidum group</taxon>
    </lineage>
</organism>